<feature type="compositionally biased region" description="Polar residues" evidence="1">
    <location>
        <begin position="835"/>
        <end position="848"/>
    </location>
</feature>
<feature type="region of interest" description="Disordered" evidence="1">
    <location>
        <begin position="1055"/>
        <end position="1110"/>
    </location>
</feature>
<feature type="compositionally biased region" description="Polar residues" evidence="1">
    <location>
        <begin position="282"/>
        <end position="294"/>
    </location>
</feature>
<feature type="region of interest" description="Disordered" evidence="1">
    <location>
        <begin position="747"/>
        <end position="1018"/>
    </location>
</feature>
<gene>
    <name evidence="2" type="ORF">TWF696_003918</name>
</gene>
<feature type="compositionally biased region" description="Basic and acidic residues" evidence="1">
    <location>
        <begin position="335"/>
        <end position="359"/>
    </location>
</feature>
<feature type="compositionally biased region" description="Low complexity" evidence="1">
    <location>
        <begin position="747"/>
        <end position="766"/>
    </location>
</feature>
<reference evidence="2 3" key="1">
    <citation type="submission" date="2019-10" db="EMBL/GenBank/DDBJ databases">
        <authorList>
            <person name="Palmer J.M."/>
        </authorList>
    </citation>
    <scope>NUCLEOTIDE SEQUENCE [LARGE SCALE GENOMIC DNA]</scope>
    <source>
        <strain evidence="2 3">TWF696</strain>
    </source>
</reference>
<feature type="compositionally biased region" description="Low complexity" evidence="1">
    <location>
        <begin position="385"/>
        <end position="395"/>
    </location>
</feature>
<dbReference type="Proteomes" id="UP001375240">
    <property type="component" value="Unassembled WGS sequence"/>
</dbReference>
<evidence type="ECO:0000313" key="3">
    <source>
        <dbReference type="Proteomes" id="UP001375240"/>
    </source>
</evidence>
<feature type="compositionally biased region" description="Low complexity" evidence="1">
    <location>
        <begin position="789"/>
        <end position="802"/>
    </location>
</feature>
<feature type="region of interest" description="Disordered" evidence="1">
    <location>
        <begin position="673"/>
        <end position="732"/>
    </location>
</feature>
<protein>
    <submittedName>
        <fullName evidence="2">Uncharacterized protein</fullName>
    </submittedName>
</protein>
<feature type="compositionally biased region" description="Low complexity" evidence="1">
    <location>
        <begin position="710"/>
        <end position="723"/>
    </location>
</feature>
<feature type="compositionally biased region" description="Basic and acidic residues" evidence="1">
    <location>
        <begin position="52"/>
        <end position="70"/>
    </location>
</feature>
<feature type="compositionally biased region" description="Polar residues" evidence="1">
    <location>
        <begin position="885"/>
        <end position="900"/>
    </location>
</feature>
<evidence type="ECO:0000256" key="1">
    <source>
        <dbReference type="SAM" id="MobiDB-lite"/>
    </source>
</evidence>
<evidence type="ECO:0000313" key="2">
    <source>
        <dbReference type="EMBL" id="KAK6354782.1"/>
    </source>
</evidence>
<feature type="compositionally biased region" description="Low complexity" evidence="1">
    <location>
        <begin position="200"/>
        <end position="211"/>
    </location>
</feature>
<name>A0AAV9V786_9PEZI</name>
<feature type="region of interest" description="Disordered" evidence="1">
    <location>
        <begin position="431"/>
        <end position="468"/>
    </location>
</feature>
<feature type="region of interest" description="Disordered" evidence="1">
    <location>
        <begin position="263"/>
        <end position="395"/>
    </location>
</feature>
<feature type="compositionally biased region" description="Pro residues" evidence="1">
    <location>
        <begin position="630"/>
        <end position="647"/>
    </location>
</feature>
<organism evidence="2 3">
    <name type="scientific">Orbilia brochopaga</name>
    <dbReference type="NCBI Taxonomy" id="3140254"/>
    <lineage>
        <taxon>Eukaryota</taxon>
        <taxon>Fungi</taxon>
        <taxon>Dikarya</taxon>
        <taxon>Ascomycota</taxon>
        <taxon>Pezizomycotina</taxon>
        <taxon>Orbiliomycetes</taxon>
        <taxon>Orbiliales</taxon>
        <taxon>Orbiliaceae</taxon>
        <taxon>Orbilia</taxon>
    </lineage>
</organism>
<dbReference type="AlphaFoldDB" id="A0AAV9V786"/>
<feature type="compositionally biased region" description="Acidic residues" evidence="1">
    <location>
        <begin position="216"/>
        <end position="226"/>
    </location>
</feature>
<feature type="compositionally biased region" description="Basic and acidic residues" evidence="1">
    <location>
        <begin position="152"/>
        <end position="163"/>
    </location>
</feature>
<feature type="compositionally biased region" description="Basic and acidic residues" evidence="1">
    <location>
        <begin position="453"/>
        <end position="463"/>
    </location>
</feature>
<feature type="compositionally biased region" description="Low complexity" evidence="1">
    <location>
        <begin position="1082"/>
        <end position="1093"/>
    </location>
</feature>
<feature type="compositionally biased region" description="Low complexity" evidence="1">
    <location>
        <begin position="674"/>
        <end position="687"/>
    </location>
</feature>
<feature type="compositionally biased region" description="Acidic residues" evidence="1">
    <location>
        <begin position="590"/>
        <end position="604"/>
    </location>
</feature>
<feature type="compositionally biased region" description="Polar residues" evidence="1">
    <location>
        <begin position="988"/>
        <end position="1001"/>
    </location>
</feature>
<feature type="compositionally biased region" description="Polar residues" evidence="1">
    <location>
        <begin position="951"/>
        <end position="969"/>
    </location>
</feature>
<feature type="compositionally biased region" description="Polar residues" evidence="1">
    <location>
        <begin position="928"/>
        <end position="941"/>
    </location>
</feature>
<accession>A0AAV9V786</accession>
<feature type="compositionally biased region" description="Polar residues" evidence="1">
    <location>
        <begin position="1055"/>
        <end position="1066"/>
    </location>
</feature>
<comment type="caution">
    <text evidence="2">The sequence shown here is derived from an EMBL/GenBank/DDBJ whole genome shotgun (WGS) entry which is preliminary data.</text>
</comment>
<feature type="region of interest" description="Disordered" evidence="1">
    <location>
        <begin position="32"/>
        <end position="230"/>
    </location>
</feature>
<feature type="region of interest" description="Disordered" evidence="1">
    <location>
        <begin position="545"/>
        <end position="653"/>
    </location>
</feature>
<keyword evidence="3" id="KW-1185">Reference proteome</keyword>
<sequence length="1164" mass="121785">MHPPASPCEDVFVNGGKAVAAAGSDHVSVDAISQQSLDGKDSGRLLENVGKCSDDKNRSAGIIESKDSSAQKDGISNGIQPPPRSGSANISDLRAPPTGTKAGPGSSTGGFIPLPLTSPTEPIDQAGRTALNVIDMAAKSPTTPPSPINIKKRSEVKKPDPENGTKANSSQSGLPAKTLETGSTTNMKPGDPPSQIVPNGISPISSPSSSGAPYIEDSDSEDEELQELLAQKRDQIKQDIAYYQRTKEMELLIYEKRLRDDHMRRKRRKQAMANGHPVASGSPRSYYSLTTKNVIGNIPGYLPLTQTPGSAPAKQSGLRKIVGDQNDITSSEPEATERKPQHAEDPAQHKDKLDLRSDSQEGTTKPDIVIKPPSDPVDNVGTQGKASPAISPAASISASPKIQFLPPPSPQVPVAQGLSASALKALEGNEKAVAPLPGSLKSTSSWASGSLRDSSRRSSVNDHKTKKNKRVVFQLEVEGDWFRVKPDGEEVPMEPELKERLKAESAALDADYDTDSESDYLEFKVPSNKESLKSTAQDAGYHAIDQLEGVGTTNAAKPGKGPEDPDWVSTKPSAQPAPVLSSAKSTISEDSLEEDVFDLDEELPYDPPTAPPEFTSGSLEDSVMSLGLPLAPPPPPPPSAPGLPIPAPFGAGRAGGSVADTLAYIQAYQQAGISRGSSTSESYLSSSFPRNSFGGNSGSWRDPAAPPRPSSSHGSSTAPTAPTNVVTRRASGSLDLVTAPTLEMLSSSISAGGSSQGGATASGSLSVGSGFRRRSVTKYDIPDEDIKDSSASSSVTSKSDLTLEPELNTKAIPAPAPPAVSTTTRKAQPARPSSEMMQKSSPYGSSMPISIPPRQAMSASAIEEQLAAPEQVPDDVPKEVVSGRPSPTSSNTTEKSNQPPTAKARSEAQKKSLLSPTSVEAVLEATTEALSKNALPSSMSTKSKREHKSTRSGSSTPKYGSYNKKSPSSRSKKVESNAVKPEPWHGTIVQNFPSSLGNKSFASDAAQAVSSPSWNSYNSTSVLSTSLPKYASGSSAYSFATNPITALPGVKSYSPTAPTISHSSSPRKGPITLNPGPRYSSTIAEETAATVEAKGLPSESVVGRPDRRLGVDPGIISGNGLVLTEVGPESVKETLLAKEPESLSLSQRLALEEAGEPVGPLGKK</sequence>
<dbReference type="EMBL" id="JAVHNQ010000002">
    <property type="protein sequence ID" value="KAK6354782.1"/>
    <property type="molecule type" value="Genomic_DNA"/>
</dbReference>
<proteinExistence type="predicted"/>